<gene>
    <name evidence="6" type="ORF">HNR37_000815</name>
</gene>
<keyword evidence="7" id="KW-1185">Reference proteome</keyword>
<dbReference type="PANTHER" id="PTHR46663">
    <property type="entry name" value="DIGUANYLATE CYCLASE DGCT-RELATED"/>
    <property type="match status" value="1"/>
</dbReference>
<dbReference type="PROSITE" id="PS50113">
    <property type="entry name" value="PAC"/>
    <property type="match status" value="2"/>
</dbReference>
<dbReference type="GO" id="GO:0000160">
    <property type="term" value="P:phosphorelay signal transduction system"/>
    <property type="evidence" value="ECO:0007669"/>
    <property type="project" value="InterPro"/>
</dbReference>
<dbReference type="CDD" id="cd00130">
    <property type="entry name" value="PAS"/>
    <property type="match status" value="2"/>
</dbReference>
<dbReference type="InterPro" id="IPR052163">
    <property type="entry name" value="DGC-Regulatory_Protein"/>
</dbReference>
<evidence type="ECO:0000259" key="5">
    <source>
        <dbReference type="PROSITE" id="PS50887"/>
    </source>
</evidence>
<dbReference type="InterPro" id="IPR011006">
    <property type="entry name" value="CheY-like_superfamily"/>
</dbReference>
<dbReference type="InterPro" id="IPR001789">
    <property type="entry name" value="Sig_transdc_resp-reg_receiver"/>
</dbReference>
<dbReference type="NCBIfam" id="TIGR00254">
    <property type="entry name" value="GGDEF"/>
    <property type="match status" value="1"/>
</dbReference>
<protein>
    <submittedName>
        <fullName evidence="6">Diguanylate cyclase (GGDEF)-like protein/PAS domain S-box-containing protein</fullName>
    </submittedName>
</protein>
<evidence type="ECO:0000313" key="6">
    <source>
        <dbReference type="EMBL" id="MBB5021503.1"/>
    </source>
</evidence>
<dbReference type="Pfam" id="PF13188">
    <property type="entry name" value="PAS_8"/>
    <property type="match status" value="2"/>
</dbReference>
<dbReference type="Pfam" id="PF08447">
    <property type="entry name" value="PAS_3"/>
    <property type="match status" value="1"/>
</dbReference>
<dbReference type="PROSITE" id="PS50112">
    <property type="entry name" value="PAS"/>
    <property type="match status" value="2"/>
</dbReference>
<proteinExistence type="predicted"/>
<keyword evidence="1" id="KW-0597">Phosphoprotein</keyword>
<dbReference type="InterPro" id="IPR043128">
    <property type="entry name" value="Rev_trsase/Diguanyl_cyclase"/>
</dbReference>
<dbReference type="SMART" id="SM00086">
    <property type="entry name" value="PAC"/>
    <property type="match status" value="3"/>
</dbReference>
<reference evidence="6 7" key="1">
    <citation type="submission" date="2020-08" db="EMBL/GenBank/DDBJ databases">
        <title>Genomic Encyclopedia of Type Strains, Phase IV (KMG-IV): sequencing the most valuable type-strain genomes for metagenomic binning, comparative biology and taxonomic classification.</title>
        <authorList>
            <person name="Goeker M."/>
        </authorList>
    </citation>
    <scope>NUCLEOTIDE SEQUENCE [LARGE SCALE GENOMIC DNA]</scope>
    <source>
        <strain evidence="6 7">DSM 22071</strain>
    </source>
</reference>
<feature type="domain" description="Response regulatory" evidence="2">
    <location>
        <begin position="6"/>
        <end position="123"/>
    </location>
</feature>
<evidence type="ECO:0000259" key="4">
    <source>
        <dbReference type="PROSITE" id="PS50113"/>
    </source>
</evidence>
<dbReference type="InterPro" id="IPR000160">
    <property type="entry name" value="GGDEF_dom"/>
</dbReference>
<dbReference type="InterPro" id="IPR035965">
    <property type="entry name" value="PAS-like_dom_sf"/>
</dbReference>
<feature type="domain" description="PAS" evidence="3">
    <location>
        <begin position="142"/>
        <end position="214"/>
    </location>
</feature>
<dbReference type="GO" id="GO:0003824">
    <property type="term" value="F:catalytic activity"/>
    <property type="evidence" value="ECO:0007669"/>
    <property type="project" value="UniProtKB-ARBA"/>
</dbReference>
<feature type="domain" description="PAC" evidence="4">
    <location>
        <begin position="592"/>
        <end position="644"/>
    </location>
</feature>
<sequence>MSTPMRILAVDDSRTILTLMQQMTLRSTDFEILVADDPREALQRSHQESIDLLIVDYMMPRMDGITLMQRFKENPCHEHVPVLMITASDDVEVRHRALQSGANDFLTKPLDMLEFTTRVRNMLDLRKYQKALEENIELLRQSEERWQFAIDGSDDGVWDWNIETGEAFFSRRWKAMLGYGEEDIANHYTSWRELMHPEDLPLVLWEIQQHLQGKEPVFLVEMRLRSKDGSYKWILTRGKVVERTSDGEPRRAVGTNTDISKRKEMEDYLKDSSDRMRKILDVIDVLVFVVEMSDEGQLLFVNKNVRDLYGDIEGKSCWPYIRTGAEIEQELDDNILLSNQGSPSGENLQWETYDPERKRWHHRKERAIRWVDGSVVRMQVVSDITERKNSVDFLQRSERKYRELFDNMKSGVAIYEACDRGRDFIFKDVNKSAENILLASKEVLIGSHIREHFPGVTESGVLNMLQEAHRTQVSRHYPAIYYSDERISGYFEHFVYTLPTGEVVAIIDDVTEERLAEHELHLAAKVFDNSMDAIVITDENNRIVSVNEAFSEITGYSRDEVMGENPRILSSGLQDHTFYEEMWTSLQKSGQWKGELWNRRKSGEVYPQWASLSVASDNKGQITNYIAIFSDISERKAAEERIQYLAWHDPLTGLPNRALMQDRLERSLTLAQRNDEQLALLFVDLDRFKTINDTLGHHIGDLLLQEVSKRLLDCVRESDTVSRQGGDEFVIMLLNISGPEAAAKVAGKLIDAVAKPFIIDGNTLHTTPSIGISLYPKDGSDKQTLMKKADSAMYAAKDSGRNNYVFAGGEEGERLHHSNIEENS</sequence>
<dbReference type="Proteomes" id="UP000528322">
    <property type="component" value="Unassembled WGS sequence"/>
</dbReference>
<feature type="domain" description="PAC" evidence="4">
    <location>
        <begin position="218"/>
        <end position="271"/>
    </location>
</feature>
<accession>A0A7W7Y3T0</accession>
<dbReference type="RefSeq" id="WP_183730321.1">
    <property type="nucleotide sequence ID" value="NZ_JACHID010000004.1"/>
</dbReference>
<dbReference type="SUPFAM" id="SSF55785">
    <property type="entry name" value="PYP-like sensor domain (PAS domain)"/>
    <property type="match status" value="4"/>
</dbReference>
<dbReference type="PANTHER" id="PTHR46663:SF3">
    <property type="entry name" value="SLL0267 PROTEIN"/>
    <property type="match status" value="1"/>
</dbReference>
<dbReference type="SMART" id="SM00448">
    <property type="entry name" value="REC"/>
    <property type="match status" value="1"/>
</dbReference>
<name>A0A7W7Y3T0_9BACT</name>
<evidence type="ECO:0000256" key="1">
    <source>
        <dbReference type="PROSITE-ProRule" id="PRU00169"/>
    </source>
</evidence>
<feature type="modified residue" description="4-aspartylphosphate" evidence="1">
    <location>
        <position position="56"/>
    </location>
</feature>
<dbReference type="Pfam" id="PF00072">
    <property type="entry name" value="Response_reg"/>
    <property type="match status" value="1"/>
</dbReference>
<evidence type="ECO:0000259" key="2">
    <source>
        <dbReference type="PROSITE" id="PS50110"/>
    </source>
</evidence>
<dbReference type="InterPro" id="IPR000014">
    <property type="entry name" value="PAS"/>
</dbReference>
<dbReference type="InterPro" id="IPR000700">
    <property type="entry name" value="PAS-assoc_C"/>
</dbReference>
<dbReference type="CDD" id="cd17551">
    <property type="entry name" value="REC_RpfG-like"/>
    <property type="match status" value="1"/>
</dbReference>
<dbReference type="Gene3D" id="3.30.450.20">
    <property type="entry name" value="PAS domain"/>
    <property type="match status" value="4"/>
</dbReference>
<feature type="domain" description="GGDEF" evidence="5">
    <location>
        <begin position="676"/>
        <end position="809"/>
    </location>
</feature>
<dbReference type="Pfam" id="PF00990">
    <property type="entry name" value="GGDEF"/>
    <property type="match status" value="1"/>
</dbReference>
<dbReference type="FunFam" id="3.30.70.270:FF:000001">
    <property type="entry name" value="Diguanylate cyclase domain protein"/>
    <property type="match status" value="1"/>
</dbReference>
<dbReference type="NCBIfam" id="TIGR00229">
    <property type="entry name" value="sensory_box"/>
    <property type="match status" value="2"/>
</dbReference>
<feature type="domain" description="PAS" evidence="3">
    <location>
        <begin position="519"/>
        <end position="565"/>
    </location>
</feature>
<dbReference type="Gene3D" id="3.30.70.270">
    <property type="match status" value="1"/>
</dbReference>
<dbReference type="AlphaFoldDB" id="A0A7W7Y3T0"/>
<dbReference type="PROSITE" id="PS50110">
    <property type="entry name" value="RESPONSE_REGULATORY"/>
    <property type="match status" value="1"/>
</dbReference>
<comment type="caution">
    <text evidence="6">The sequence shown here is derived from an EMBL/GenBank/DDBJ whole genome shotgun (WGS) entry which is preliminary data.</text>
</comment>
<dbReference type="Gene3D" id="3.40.50.2300">
    <property type="match status" value="1"/>
</dbReference>
<dbReference type="SUPFAM" id="SSF55073">
    <property type="entry name" value="Nucleotide cyclase"/>
    <property type="match status" value="1"/>
</dbReference>
<dbReference type="EMBL" id="JACHID010000004">
    <property type="protein sequence ID" value="MBB5021503.1"/>
    <property type="molecule type" value="Genomic_DNA"/>
</dbReference>
<dbReference type="InterPro" id="IPR013655">
    <property type="entry name" value="PAS_fold_3"/>
</dbReference>
<dbReference type="Pfam" id="PF13426">
    <property type="entry name" value="PAS_9"/>
    <property type="match status" value="1"/>
</dbReference>
<organism evidence="6 7">
    <name type="scientific">Desulfurispira natronophila</name>
    <dbReference type="NCBI Taxonomy" id="682562"/>
    <lineage>
        <taxon>Bacteria</taxon>
        <taxon>Pseudomonadati</taxon>
        <taxon>Chrysiogenota</taxon>
        <taxon>Chrysiogenia</taxon>
        <taxon>Chrysiogenales</taxon>
        <taxon>Chrysiogenaceae</taxon>
        <taxon>Desulfurispira</taxon>
    </lineage>
</organism>
<dbReference type="PROSITE" id="PS50887">
    <property type="entry name" value="GGDEF"/>
    <property type="match status" value="1"/>
</dbReference>
<dbReference type="SMART" id="SM00267">
    <property type="entry name" value="GGDEF"/>
    <property type="match status" value="1"/>
</dbReference>
<dbReference type="SUPFAM" id="SSF52172">
    <property type="entry name" value="CheY-like"/>
    <property type="match status" value="1"/>
</dbReference>
<dbReference type="SMART" id="SM00091">
    <property type="entry name" value="PAS"/>
    <property type="match status" value="4"/>
</dbReference>
<evidence type="ECO:0000259" key="3">
    <source>
        <dbReference type="PROSITE" id="PS50112"/>
    </source>
</evidence>
<dbReference type="CDD" id="cd01949">
    <property type="entry name" value="GGDEF"/>
    <property type="match status" value="1"/>
</dbReference>
<evidence type="ECO:0000313" key="7">
    <source>
        <dbReference type="Proteomes" id="UP000528322"/>
    </source>
</evidence>
<dbReference type="InterPro" id="IPR001610">
    <property type="entry name" value="PAC"/>
</dbReference>
<dbReference type="InterPro" id="IPR029787">
    <property type="entry name" value="Nucleotide_cyclase"/>
</dbReference>